<reference evidence="2 3" key="1">
    <citation type="submission" date="2017-07" db="EMBL/GenBank/DDBJ databases">
        <title>Annotated genome sequence of Bacterioplanes sanyensis isolated from Red Sea.</title>
        <authorList>
            <person name="Rehman Z.U."/>
        </authorList>
    </citation>
    <scope>NUCLEOTIDE SEQUENCE [LARGE SCALE GENOMIC DNA]</scope>
    <source>
        <strain evidence="2 3">NV9</strain>
    </source>
</reference>
<dbReference type="PRINTS" id="PR00702">
    <property type="entry name" value="ACRIFLAVINRP"/>
</dbReference>
<dbReference type="EMBL" id="CP022530">
    <property type="protein sequence ID" value="ASP39518.1"/>
    <property type="molecule type" value="Genomic_DNA"/>
</dbReference>
<dbReference type="InterPro" id="IPR001036">
    <property type="entry name" value="Acrflvin-R"/>
</dbReference>
<dbReference type="SUPFAM" id="SSF82866">
    <property type="entry name" value="Multidrug efflux transporter AcrB transmembrane domain"/>
    <property type="match status" value="2"/>
</dbReference>
<feature type="transmembrane region" description="Helical" evidence="1">
    <location>
        <begin position="958"/>
        <end position="980"/>
    </location>
</feature>
<gene>
    <name evidence="2" type="ORF">CHH28_12910</name>
</gene>
<dbReference type="Gene3D" id="3.30.2090.10">
    <property type="entry name" value="Multidrug efflux transporter AcrB TolC docking domain, DN and DC subdomains"/>
    <property type="match status" value="2"/>
</dbReference>
<feature type="transmembrane region" description="Helical" evidence="1">
    <location>
        <begin position="916"/>
        <end position="937"/>
    </location>
</feature>
<keyword evidence="1" id="KW-0472">Membrane</keyword>
<feature type="transmembrane region" description="Helical" evidence="1">
    <location>
        <begin position="1000"/>
        <end position="1026"/>
    </location>
</feature>
<dbReference type="OrthoDB" id="5287122at2"/>
<proteinExistence type="predicted"/>
<name>A0A222FKH9_9GAMM</name>
<dbReference type="Gene3D" id="1.20.1640.10">
    <property type="entry name" value="Multidrug efflux transporter AcrB transmembrane domain"/>
    <property type="match status" value="2"/>
</dbReference>
<sequence>MIAWFTRHPVAANLLMLSLLLGGWISASHMRKEVLPKLPASEIYVSAYYEGRSAEQIDQELGLKVIRSLEGLSGIKSVTVASQQDSLHVTVKKQLDYDIHKLLSDVKASVEGIYDWPEQAEKAQITLADMTFDALMVQLHGDTDDASLLSAANQVKQALLANPAVHKVKQHGILEYGIYVYLQPEKMQLYQLSFAEVADALHQQSVRSRSGLLKTDNGQFLLQGEHSVESLQQLSQLVVRISDEGQLLRLADVARIHDGFLEHNSELSFNQQPSMAFAVKMAATSDVLEISEQVKAVVSELQQRLPNNLQLTVWFNSADYVESRLTLLSNNAAMGFILVFIILGLFLQLRLAFWVAMGLPVAIAGTLIILGELGFQYTINEVTTFGFILVLGILVDDAVVVGESIYTHKQQLGQGDTTSSVEAAIAGAKKVALPTTFGVLTTVVALLPMTQFPSETGRLFAGFAWVIIVALLFSLLESKLILPAHLRHIRVEKKYSRFAQLRQLPQAGLDICRQRLYLPLLRWSLRYRYAVLISSLALCLLVFGYLYLGKIRSVMFPQVPGDLMIMQIDMEPNTPLPLLQQASAAVKLQRQRINQQFQHQHNISADVIEKSMTITLEQGQILVFAEPLKRELRGAVDLNALAQQWKQALQNLEAVANIDVAVSVEGSAVGNQIIVQHPNVETLGTQTHAVKQWLLAQPGVRSVKDTNAAYMPQLSFTLKPEAQLYGISRRMLAEQLAAGFGGLEVDRFFRGQARVKMYLTLAPQARDSRADLANFYIFNNDGQRFPLSSIATLEASQASNLFYRHNGALSRNLVVDIDKSIASPGQIFQQLNTTYLPQLQQQHPRLDLLPAGELEEVSESQKGLLTAFALAMLGIYILLAVPLQRYWQPLIIMAAIPIGLVGAIIGHVVLGLTVSLYSWLGMLALSGVVVNDSLLIVNRFNEYRAQGLELQNAVIQSCLSRFRAIILTSVTTFAGLYPLLSETSEQAQYLIPAAASMAYGLLFATVISLVLIPIILVICADVAAWLGIQRSTALVDNTRSTVTSH</sequence>
<evidence type="ECO:0000256" key="1">
    <source>
        <dbReference type="SAM" id="Phobius"/>
    </source>
</evidence>
<keyword evidence="1" id="KW-1133">Transmembrane helix</keyword>
<feature type="transmembrane region" description="Helical" evidence="1">
    <location>
        <begin position="529"/>
        <end position="548"/>
    </location>
</feature>
<dbReference type="GO" id="GO:0005886">
    <property type="term" value="C:plasma membrane"/>
    <property type="evidence" value="ECO:0007669"/>
    <property type="project" value="TreeGrafter"/>
</dbReference>
<evidence type="ECO:0000313" key="2">
    <source>
        <dbReference type="EMBL" id="ASP39518.1"/>
    </source>
</evidence>
<feature type="transmembrane region" description="Helical" evidence="1">
    <location>
        <begin position="462"/>
        <end position="482"/>
    </location>
</feature>
<dbReference type="Pfam" id="PF00873">
    <property type="entry name" value="ACR_tran"/>
    <property type="match status" value="1"/>
</dbReference>
<dbReference type="AlphaFoldDB" id="A0A222FKH9"/>
<evidence type="ECO:0008006" key="4">
    <source>
        <dbReference type="Google" id="ProtNLM"/>
    </source>
</evidence>
<accession>A0A222FKH9</accession>
<dbReference type="SUPFAM" id="SSF82693">
    <property type="entry name" value="Multidrug efflux transporter AcrB pore domain, PN1, PN2, PC1 and PC2 subdomains"/>
    <property type="match status" value="2"/>
</dbReference>
<dbReference type="PANTHER" id="PTHR32063">
    <property type="match status" value="1"/>
</dbReference>
<dbReference type="InterPro" id="IPR027463">
    <property type="entry name" value="AcrB_DN_DC_subdom"/>
</dbReference>
<dbReference type="SUPFAM" id="SSF82714">
    <property type="entry name" value="Multidrug efflux transporter AcrB TolC docking domain, DN and DC subdomains"/>
    <property type="match status" value="2"/>
</dbReference>
<feature type="transmembrane region" description="Helical" evidence="1">
    <location>
        <begin position="890"/>
        <end position="910"/>
    </location>
</feature>
<organism evidence="2 3">
    <name type="scientific">Bacterioplanes sanyensis</name>
    <dbReference type="NCBI Taxonomy" id="1249553"/>
    <lineage>
        <taxon>Bacteria</taxon>
        <taxon>Pseudomonadati</taxon>
        <taxon>Pseudomonadota</taxon>
        <taxon>Gammaproteobacteria</taxon>
        <taxon>Oceanospirillales</taxon>
        <taxon>Oceanospirillaceae</taxon>
        <taxon>Bacterioplanes</taxon>
    </lineage>
</organism>
<dbReference type="PANTHER" id="PTHR32063:SF33">
    <property type="entry name" value="RND SUPERFAMILY EFFLUX PUMP PERMEASE COMPONENT"/>
    <property type="match status" value="1"/>
</dbReference>
<keyword evidence="1" id="KW-0812">Transmembrane</keyword>
<dbReference type="Gene3D" id="3.30.70.1430">
    <property type="entry name" value="Multidrug efflux transporter AcrB pore domain"/>
    <property type="match status" value="2"/>
</dbReference>
<evidence type="ECO:0000313" key="3">
    <source>
        <dbReference type="Proteomes" id="UP000202440"/>
    </source>
</evidence>
<feature type="transmembrane region" description="Helical" evidence="1">
    <location>
        <begin position="351"/>
        <end position="370"/>
    </location>
</feature>
<dbReference type="KEGG" id="bsan:CHH28_12910"/>
<keyword evidence="3" id="KW-1185">Reference proteome</keyword>
<feature type="transmembrane region" description="Helical" evidence="1">
    <location>
        <begin position="327"/>
        <end position="346"/>
    </location>
</feature>
<dbReference type="Gene3D" id="3.30.70.1440">
    <property type="entry name" value="Multidrug efflux transporter AcrB pore domain"/>
    <property type="match status" value="1"/>
</dbReference>
<feature type="transmembrane region" description="Helical" evidence="1">
    <location>
        <begin position="431"/>
        <end position="450"/>
    </location>
</feature>
<dbReference type="Gene3D" id="3.30.70.1320">
    <property type="entry name" value="Multidrug efflux transporter AcrB pore domain like"/>
    <property type="match status" value="1"/>
</dbReference>
<protein>
    <recommendedName>
        <fullName evidence="4">Acriflavine resistance protein B</fullName>
    </recommendedName>
</protein>
<dbReference type="RefSeq" id="WP_094060696.1">
    <property type="nucleotide sequence ID" value="NZ_CP022530.1"/>
</dbReference>
<dbReference type="Proteomes" id="UP000202440">
    <property type="component" value="Chromosome"/>
</dbReference>
<dbReference type="GO" id="GO:0042910">
    <property type="term" value="F:xenobiotic transmembrane transporter activity"/>
    <property type="evidence" value="ECO:0007669"/>
    <property type="project" value="TreeGrafter"/>
</dbReference>
<feature type="transmembrane region" description="Helical" evidence="1">
    <location>
        <begin position="864"/>
        <end position="883"/>
    </location>
</feature>